<organism evidence="1 2">
    <name type="scientific">Protea cynaroides</name>
    <dbReference type="NCBI Taxonomy" id="273540"/>
    <lineage>
        <taxon>Eukaryota</taxon>
        <taxon>Viridiplantae</taxon>
        <taxon>Streptophyta</taxon>
        <taxon>Embryophyta</taxon>
        <taxon>Tracheophyta</taxon>
        <taxon>Spermatophyta</taxon>
        <taxon>Magnoliopsida</taxon>
        <taxon>Proteales</taxon>
        <taxon>Proteaceae</taxon>
        <taxon>Protea</taxon>
    </lineage>
</organism>
<gene>
    <name evidence="1" type="ORF">NE237_021203</name>
</gene>
<comment type="caution">
    <text evidence="1">The sequence shown here is derived from an EMBL/GenBank/DDBJ whole genome shotgun (WGS) entry which is preliminary data.</text>
</comment>
<proteinExistence type="predicted"/>
<evidence type="ECO:0000313" key="2">
    <source>
        <dbReference type="Proteomes" id="UP001141806"/>
    </source>
</evidence>
<keyword evidence="2" id="KW-1185">Reference proteome</keyword>
<name>A0A9Q0K4N0_9MAGN</name>
<dbReference type="Proteomes" id="UP001141806">
    <property type="component" value="Unassembled WGS sequence"/>
</dbReference>
<evidence type="ECO:0000313" key="1">
    <source>
        <dbReference type="EMBL" id="KAJ4961293.1"/>
    </source>
</evidence>
<dbReference type="EMBL" id="JAMYWD010000009">
    <property type="protein sequence ID" value="KAJ4961293.1"/>
    <property type="molecule type" value="Genomic_DNA"/>
</dbReference>
<protein>
    <submittedName>
        <fullName evidence="1">Uncharacterized protein</fullName>
    </submittedName>
</protein>
<accession>A0A9Q0K4N0</accession>
<dbReference type="AlphaFoldDB" id="A0A9Q0K4N0"/>
<reference evidence="1" key="1">
    <citation type="journal article" date="2023" name="Plant J.">
        <title>The genome of the king protea, Protea cynaroides.</title>
        <authorList>
            <person name="Chang J."/>
            <person name="Duong T.A."/>
            <person name="Schoeman C."/>
            <person name="Ma X."/>
            <person name="Roodt D."/>
            <person name="Barker N."/>
            <person name="Li Z."/>
            <person name="Van de Peer Y."/>
            <person name="Mizrachi E."/>
        </authorList>
    </citation>
    <scope>NUCLEOTIDE SEQUENCE</scope>
    <source>
        <tissue evidence="1">Young leaves</tissue>
    </source>
</reference>
<sequence length="225" mass="24497">MGKARSFARRLMPEVGGSGFAGGQDLSPHVRSLEPRVSSVMEQAGLKQQRIALWFSVRGENAIAELMVSVPVIHAMLSHVEDPVIRHGMRQSTITGQLSNRADAICDNELWYSGDVITAPEKGEVQPSFWLQVIPISDGKGMSVRSVILVISHVGFVHNDGVQVATTSGLVMIGSTTGDDRGLQYWWPPMFVAYGQKEGDAGLGLPSGWQTRLSHVERLLSHVNL</sequence>